<evidence type="ECO:0000313" key="3">
    <source>
        <dbReference type="EMBL" id="KAK9800802.1"/>
    </source>
</evidence>
<evidence type="ECO:0000256" key="1">
    <source>
        <dbReference type="SAM" id="MobiDB-lite"/>
    </source>
</evidence>
<reference evidence="3 4" key="1">
    <citation type="journal article" date="2024" name="Nat. Commun.">
        <title>Phylogenomics reveals the evolutionary origins of lichenization in chlorophyte algae.</title>
        <authorList>
            <person name="Puginier C."/>
            <person name="Libourel C."/>
            <person name="Otte J."/>
            <person name="Skaloud P."/>
            <person name="Haon M."/>
            <person name="Grisel S."/>
            <person name="Petersen M."/>
            <person name="Berrin J.G."/>
            <person name="Delaux P.M."/>
            <person name="Dal Grande F."/>
            <person name="Keller J."/>
        </authorList>
    </citation>
    <scope>NUCLEOTIDE SEQUENCE [LARGE SCALE GENOMIC DNA]</scope>
    <source>
        <strain evidence="3 4">SAG 2036</strain>
    </source>
</reference>
<accession>A0AAW1NZN5</accession>
<name>A0AAW1NZN5_9CHLO</name>
<dbReference type="EMBL" id="JALJOQ010000080">
    <property type="protein sequence ID" value="KAK9800802.1"/>
    <property type="molecule type" value="Genomic_DNA"/>
</dbReference>
<dbReference type="Proteomes" id="UP001465755">
    <property type="component" value="Unassembled WGS sequence"/>
</dbReference>
<evidence type="ECO:0000313" key="4">
    <source>
        <dbReference type="Proteomes" id="UP001465755"/>
    </source>
</evidence>
<evidence type="ECO:0000256" key="2">
    <source>
        <dbReference type="SAM" id="SignalP"/>
    </source>
</evidence>
<feature type="region of interest" description="Disordered" evidence="1">
    <location>
        <begin position="109"/>
        <end position="166"/>
    </location>
</feature>
<gene>
    <name evidence="3" type="ORF">WJX73_006870</name>
</gene>
<feature type="compositionally biased region" description="Low complexity" evidence="1">
    <location>
        <begin position="149"/>
        <end position="160"/>
    </location>
</feature>
<dbReference type="AlphaFoldDB" id="A0AAW1NZN5"/>
<protein>
    <submittedName>
        <fullName evidence="3">Uncharacterized protein</fullName>
    </submittedName>
</protein>
<keyword evidence="2" id="KW-0732">Signal</keyword>
<organism evidence="3 4">
    <name type="scientific">Symbiochloris irregularis</name>
    <dbReference type="NCBI Taxonomy" id="706552"/>
    <lineage>
        <taxon>Eukaryota</taxon>
        <taxon>Viridiplantae</taxon>
        <taxon>Chlorophyta</taxon>
        <taxon>core chlorophytes</taxon>
        <taxon>Trebouxiophyceae</taxon>
        <taxon>Trebouxiales</taxon>
        <taxon>Trebouxiaceae</taxon>
        <taxon>Symbiochloris</taxon>
    </lineage>
</organism>
<feature type="chain" id="PRO_5044002206" evidence="2">
    <location>
        <begin position="21"/>
        <end position="166"/>
    </location>
</feature>
<sequence length="166" mass="16220">MQTTLALVFLAVLAGQQAAALDLGRSRKLLQENRIGDGAGNILDAAGRRRLLQGGGGAGAGGIASNVENDAVTDTNQDIGETNQLAGDTTSSFGVQNPANVPGVGNPGNTGNVGGGGGGGGQIVGAATKDATGDAQQTAGEGTQLVGDTTTNAQPATNPTGRRLQK</sequence>
<feature type="signal peptide" evidence="2">
    <location>
        <begin position="1"/>
        <end position="20"/>
    </location>
</feature>
<feature type="compositionally biased region" description="Gly residues" evidence="1">
    <location>
        <begin position="109"/>
        <end position="123"/>
    </location>
</feature>
<comment type="caution">
    <text evidence="3">The sequence shown here is derived from an EMBL/GenBank/DDBJ whole genome shotgun (WGS) entry which is preliminary data.</text>
</comment>
<proteinExistence type="predicted"/>
<keyword evidence="4" id="KW-1185">Reference proteome</keyword>